<dbReference type="GO" id="GO:0006351">
    <property type="term" value="P:DNA-templated transcription"/>
    <property type="evidence" value="ECO:0007669"/>
    <property type="project" value="InterPro"/>
</dbReference>
<dbReference type="KEGG" id="pchm:VFPPC_06728"/>
<dbReference type="STRING" id="1380566.A0A179F599"/>
<dbReference type="Proteomes" id="UP000078397">
    <property type="component" value="Unassembled WGS sequence"/>
</dbReference>
<dbReference type="AlphaFoldDB" id="A0A179F599"/>
<dbReference type="PANTHER" id="PTHR31944">
    <property type="entry name" value="HEME-RESPONSIVE ZINC FINGER TRANSCRIPTION FACTOR HAP1"/>
    <property type="match status" value="1"/>
</dbReference>
<dbReference type="InterPro" id="IPR036864">
    <property type="entry name" value="Zn2-C6_fun-type_DNA-bd_sf"/>
</dbReference>
<organism evidence="9 10">
    <name type="scientific">Pochonia chlamydosporia 170</name>
    <dbReference type="NCBI Taxonomy" id="1380566"/>
    <lineage>
        <taxon>Eukaryota</taxon>
        <taxon>Fungi</taxon>
        <taxon>Dikarya</taxon>
        <taxon>Ascomycota</taxon>
        <taxon>Pezizomycotina</taxon>
        <taxon>Sordariomycetes</taxon>
        <taxon>Hypocreomycetidae</taxon>
        <taxon>Hypocreales</taxon>
        <taxon>Clavicipitaceae</taxon>
        <taxon>Pochonia</taxon>
    </lineage>
</organism>
<feature type="region of interest" description="Disordered" evidence="7">
    <location>
        <begin position="122"/>
        <end position="141"/>
    </location>
</feature>
<dbReference type="InterPro" id="IPR007219">
    <property type="entry name" value="XnlR_reg_dom"/>
</dbReference>
<keyword evidence="5" id="KW-0804">Transcription</keyword>
<accession>A0A179F599</accession>
<evidence type="ECO:0000256" key="2">
    <source>
        <dbReference type="ARBA" id="ARBA00022833"/>
    </source>
</evidence>
<name>A0A179F599_METCM</name>
<gene>
    <name evidence="9" type="ORF">VFPPC_06728</name>
</gene>
<evidence type="ECO:0000256" key="3">
    <source>
        <dbReference type="ARBA" id="ARBA00023015"/>
    </source>
</evidence>
<dbReference type="EMBL" id="LSBJ02000008">
    <property type="protein sequence ID" value="OAQ60606.2"/>
    <property type="molecule type" value="Genomic_DNA"/>
</dbReference>
<feature type="region of interest" description="Disordered" evidence="7">
    <location>
        <begin position="47"/>
        <end position="104"/>
    </location>
</feature>
<proteinExistence type="predicted"/>
<keyword evidence="4" id="KW-0238">DNA-binding</keyword>
<evidence type="ECO:0000256" key="5">
    <source>
        <dbReference type="ARBA" id="ARBA00023163"/>
    </source>
</evidence>
<dbReference type="GO" id="GO:0008270">
    <property type="term" value="F:zinc ion binding"/>
    <property type="evidence" value="ECO:0007669"/>
    <property type="project" value="InterPro"/>
</dbReference>
<dbReference type="PANTHER" id="PTHR31944:SF131">
    <property type="entry name" value="HEME-RESPONSIVE ZINC FINGER TRANSCRIPTION FACTOR HAP1"/>
    <property type="match status" value="1"/>
</dbReference>
<keyword evidence="6" id="KW-0539">Nucleus</keyword>
<feature type="compositionally biased region" description="Basic and acidic residues" evidence="7">
    <location>
        <begin position="122"/>
        <end position="132"/>
    </location>
</feature>
<dbReference type="Pfam" id="PF00172">
    <property type="entry name" value="Zn_clus"/>
    <property type="match status" value="1"/>
</dbReference>
<keyword evidence="2" id="KW-0862">Zinc</keyword>
<sequence>MTQPDGRRGRVALKRKIKCNREKPCSNCLRAKSETCVYGSATLHSPGVYRNAGQNQPNGRILAPRTKASSQGDLTSSTNGSEITRSTHPSSLTSTSTPGIYQDGDEESARLRARIRHLEEQVSRSSLDRDSGTHLTSNANIESASSRLGGTMHITFDKLAAGQPQVIVRNIVHKTRLLGQSHWGVHGILIIRDIFETLEPQLQTENSNVVCILEKCKSLARVIKARRAPPWPCPPTPDLPSKEIADTLVDNYLRSSESIYRILHIPTFRRDYEFLWVSNTTPNMAFLVQLKLVLALGALTFDNTFSLRESALRWVYEAQTWVSEPKFKSRLDIPSLQTNLLLLLAQEGVGSGGDNMWISIGAVLRKAMFMGLHKDPTFLPPMPTFSQEMRRRLWNTIIELALQSSLTSGGAPLISLEDFSTAPPGNFDDDQLVVDQAIPKTENEYTQMSLSVALRRTFPQRLAVVKFLNDTLLQGTYENTLRLDADLRASYKVLRESLQLSCNSDKEGTASQAAITILNFLLNRYSLALHVPYFGPALQEASYAYSRKVVVESALKIWHCMCPESRSLTNTVQPNNSTWLFRLTTCSSGFYPTVAIQAVLLIGLELRAHIQEDDGLGHAPLRPDLLSVLEDGLKWCMEVIEAGETNIKGCLLISLVVSHVGGLRERLGPEVITRELMNSTEDILGTCLGKLEERAASYGYGGAEGNEEERGLTTPSDAMEDWSFMMSDAFGLGGGSMDAMNWMFD</sequence>
<dbReference type="GO" id="GO:0000978">
    <property type="term" value="F:RNA polymerase II cis-regulatory region sequence-specific DNA binding"/>
    <property type="evidence" value="ECO:0007669"/>
    <property type="project" value="TreeGrafter"/>
</dbReference>
<feature type="compositionally biased region" description="Low complexity" evidence="7">
    <location>
        <begin position="84"/>
        <end position="97"/>
    </location>
</feature>
<dbReference type="CDD" id="cd00067">
    <property type="entry name" value="GAL4"/>
    <property type="match status" value="1"/>
</dbReference>
<feature type="compositionally biased region" description="Polar residues" evidence="7">
    <location>
        <begin position="67"/>
        <end position="83"/>
    </location>
</feature>
<reference evidence="9 10" key="1">
    <citation type="journal article" date="2016" name="PLoS Pathog.">
        <title>Biosynthesis of antibiotic leucinostatins in bio-control fungus Purpureocillium lilacinum and their inhibition on phytophthora revealed by genome mining.</title>
        <authorList>
            <person name="Wang G."/>
            <person name="Liu Z."/>
            <person name="Lin R."/>
            <person name="Li E."/>
            <person name="Mao Z."/>
            <person name="Ling J."/>
            <person name="Yang Y."/>
            <person name="Yin W.B."/>
            <person name="Xie B."/>
        </authorList>
    </citation>
    <scope>NUCLEOTIDE SEQUENCE [LARGE SCALE GENOMIC DNA]</scope>
    <source>
        <strain evidence="9">170</strain>
    </source>
</reference>
<keyword evidence="3" id="KW-0805">Transcription regulation</keyword>
<dbReference type="OrthoDB" id="4337792at2759"/>
<keyword evidence="10" id="KW-1185">Reference proteome</keyword>
<dbReference type="CDD" id="cd12148">
    <property type="entry name" value="fungal_TF_MHR"/>
    <property type="match status" value="1"/>
</dbReference>
<dbReference type="Gene3D" id="4.10.240.10">
    <property type="entry name" value="Zn(2)-C6 fungal-type DNA-binding domain"/>
    <property type="match status" value="1"/>
</dbReference>
<evidence type="ECO:0000256" key="1">
    <source>
        <dbReference type="ARBA" id="ARBA00022723"/>
    </source>
</evidence>
<dbReference type="GeneID" id="28849709"/>
<protein>
    <submittedName>
        <fullName evidence="9">C6 transcription factor</fullName>
    </submittedName>
</protein>
<evidence type="ECO:0000313" key="9">
    <source>
        <dbReference type="EMBL" id="OAQ60606.2"/>
    </source>
</evidence>
<evidence type="ECO:0000313" key="10">
    <source>
        <dbReference type="Proteomes" id="UP000078397"/>
    </source>
</evidence>
<dbReference type="GO" id="GO:0001228">
    <property type="term" value="F:DNA-binding transcription activator activity, RNA polymerase II-specific"/>
    <property type="evidence" value="ECO:0007669"/>
    <property type="project" value="TreeGrafter"/>
</dbReference>
<evidence type="ECO:0000259" key="8">
    <source>
        <dbReference type="SMART" id="SM00906"/>
    </source>
</evidence>
<keyword evidence="1" id="KW-0479">Metal-binding</keyword>
<dbReference type="InterPro" id="IPR001138">
    <property type="entry name" value="Zn2Cys6_DnaBD"/>
</dbReference>
<evidence type="ECO:0000256" key="7">
    <source>
        <dbReference type="SAM" id="MobiDB-lite"/>
    </source>
</evidence>
<feature type="domain" description="Xylanolytic transcriptional activator regulatory" evidence="8">
    <location>
        <begin position="356"/>
        <end position="430"/>
    </location>
</feature>
<dbReference type="GO" id="GO:0005634">
    <property type="term" value="C:nucleus"/>
    <property type="evidence" value="ECO:0007669"/>
    <property type="project" value="TreeGrafter"/>
</dbReference>
<evidence type="ECO:0000256" key="6">
    <source>
        <dbReference type="ARBA" id="ARBA00023242"/>
    </source>
</evidence>
<dbReference type="Pfam" id="PF04082">
    <property type="entry name" value="Fungal_trans"/>
    <property type="match status" value="1"/>
</dbReference>
<dbReference type="InterPro" id="IPR051430">
    <property type="entry name" value="Fungal_TF_Env_Response"/>
</dbReference>
<comment type="caution">
    <text evidence="9">The sequence shown here is derived from an EMBL/GenBank/DDBJ whole genome shotgun (WGS) entry which is preliminary data.</text>
</comment>
<dbReference type="SMART" id="SM00906">
    <property type="entry name" value="Fungal_trans"/>
    <property type="match status" value="1"/>
</dbReference>
<dbReference type="RefSeq" id="XP_022284085.1">
    <property type="nucleotide sequence ID" value="XM_022428527.1"/>
</dbReference>
<evidence type="ECO:0000256" key="4">
    <source>
        <dbReference type="ARBA" id="ARBA00023125"/>
    </source>
</evidence>